<dbReference type="EMBL" id="QXTE01000386">
    <property type="protein sequence ID" value="TFJ98564.1"/>
    <property type="molecule type" value="Genomic_DNA"/>
</dbReference>
<proteinExistence type="predicted"/>
<evidence type="ECO:0000313" key="2">
    <source>
        <dbReference type="Proteomes" id="UP000297703"/>
    </source>
</evidence>
<organism evidence="1 2">
    <name type="scientific">Platysternon megacephalum</name>
    <name type="common">big-headed turtle</name>
    <dbReference type="NCBI Taxonomy" id="55544"/>
    <lineage>
        <taxon>Eukaryota</taxon>
        <taxon>Metazoa</taxon>
        <taxon>Chordata</taxon>
        <taxon>Craniata</taxon>
        <taxon>Vertebrata</taxon>
        <taxon>Euteleostomi</taxon>
        <taxon>Archelosauria</taxon>
        <taxon>Testudinata</taxon>
        <taxon>Testudines</taxon>
        <taxon>Cryptodira</taxon>
        <taxon>Durocryptodira</taxon>
        <taxon>Testudinoidea</taxon>
        <taxon>Platysternidae</taxon>
        <taxon>Platysternon</taxon>
    </lineage>
</organism>
<protein>
    <submittedName>
        <fullName evidence="1">NACHT, LRR and PYD domains-containing protein 1</fullName>
    </submittedName>
</protein>
<gene>
    <name evidence="1" type="ORF">DR999_PMT19504</name>
</gene>
<reference evidence="1 2" key="2">
    <citation type="submission" date="2019-04" db="EMBL/GenBank/DDBJ databases">
        <title>The genome sequence of big-headed turtle.</title>
        <authorList>
            <person name="Gong S."/>
        </authorList>
    </citation>
    <scope>NUCLEOTIDE SEQUENCE [LARGE SCALE GENOMIC DNA]</scope>
    <source>
        <strain evidence="1">DO16091913</strain>
        <tissue evidence="1">Muscle</tissue>
    </source>
</reference>
<comment type="caution">
    <text evidence="1">The sequence shown here is derived from an EMBL/GenBank/DDBJ whole genome shotgun (WGS) entry which is preliminary data.</text>
</comment>
<sequence>MGVVGRWPVKQIFLTNEIGRGNLTRQECGSCEYFSLIPPTSPGHCLEEVLSLQGSVPPLGLTIQIFWPPVNVKQTTNLLKSLSASLQNLVLGNGKRTTHSYALGCGYNTPPYICDRYY</sequence>
<dbReference type="Proteomes" id="UP000297703">
    <property type="component" value="Unassembled WGS sequence"/>
</dbReference>
<keyword evidence="2" id="KW-1185">Reference proteome</keyword>
<evidence type="ECO:0000313" key="1">
    <source>
        <dbReference type="EMBL" id="TFJ98564.1"/>
    </source>
</evidence>
<dbReference type="AlphaFoldDB" id="A0A4D9DN50"/>
<accession>A0A4D9DN50</accession>
<reference evidence="1 2" key="1">
    <citation type="submission" date="2019-04" db="EMBL/GenBank/DDBJ databases">
        <title>Draft genome of the big-headed turtle Platysternon megacephalum.</title>
        <authorList>
            <person name="Gong S."/>
        </authorList>
    </citation>
    <scope>NUCLEOTIDE SEQUENCE [LARGE SCALE GENOMIC DNA]</scope>
    <source>
        <strain evidence="1">DO16091913</strain>
        <tissue evidence="1">Muscle</tissue>
    </source>
</reference>
<name>A0A4D9DN50_9SAUR</name>